<accession>A0A9P7KHQ5</accession>
<dbReference type="PANTHER" id="PTHR12570:SF86">
    <property type="entry name" value="ADR321CP"/>
    <property type="match status" value="1"/>
</dbReference>
<dbReference type="InterPro" id="IPR037185">
    <property type="entry name" value="EmrE-like"/>
</dbReference>
<dbReference type="GO" id="GO:0016020">
    <property type="term" value="C:membrane"/>
    <property type="evidence" value="ECO:0007669"/>
    <property type="project" value="UniProtKB-SubCell"/>
</dbReference>
<dbReference type="PANTHER" id="PTHR12570">
    <property type="match status" value="1"/>
</dbReference>
<evidence type="ECO:0000256" key="2">
    <source>
        <dbReference type="ARBA" id="ARBA00022692"/>
    </source>
</evidence>
<name>A0A9P7KHQ5_9AGAR</name>
<keyword evidence="3 5" id="KW-1133">Transmembrane helix</keyword>
<gene>
    <name evidence="6" type="ORF">DXG03_007020</name>
</gene>
<feature type="transmembrane region" description="Helical" evidence="5">
    <location>
        <begin position="16"/>
        <end position="37"/>
    </location>
</feature>
<feature type="transmembrane region" description="Helical" evidence="5">
    <location>
        <begin position="43"/>
        <end position="63"/>
    </location>
</feature>
<dbReference type="SUPFAM" id="SSF103481">
    <property type="entry name" value="Multidrug resistance efflux transporter EmrE"/>
    <property type="match status" value="1"/>
</dbReference>
<reference evidence="6" key="1">
    <citation type="submission" date="2020-07" db="EMBL/GenBank/DDBJ databases">
        <authorList>
            <person name="Nieuwenhuis M."/>
            <person name="Van De Peppel L.J.J."/>
        </authorList>
    </citation>
    <scope>NUCLEOTIDE SEQUENCE</scope>
    <source>
        <strain evidence="6">AP01</strain>
        <tissue evidence="6">Mycelium</tissue>
    </source>
</reference>
<feature type="transmembrane region" description="Helical" evidence="5">
    <location>
        <begin position="110"/>
        <end position="130"/>
    </location>
</feature>
<evidence type="ECO:0000256" key="4">
    <source>
        <dbReference type="ARBA" id="ARBA00023136"/>
    </source>
</evidence>
<evidence type="ECO:0000256" key="5">
    <source>
        <dbReference type="SAM" id="Phobius"/>
    </source>
</evidence>
<evidence type="ECO:0000313" key="7">
    <source>
        <dbReference type="Proteomes" id="UP000775547"/>
    </source>
</evidence>
<comment type="subcellular location">
    <subcellularLocation>
        <location evidence="1">Membrane</location>
        <topology evidence="1">Multi-pass membrane protein</topology>
    </subcellularLocation>
</comment>
<protein>
    <recommendedName>
        <fullName evidence="8">Magnesium transporter</fullName>
    </recommendedName>
</protein>
<keyword evidence="2 5" id="KW-0812">Transmembrane</keyword>
<feature type="transmembrane region" description="Helical" evidence="5">
    <location>
        <begin position="70"/>
        <end position="90"/>
    </location>
</feature>
<proteinExistence type="predicted"/>
<dbReference type="EMBL" id="JABCKV010000005">
    <property type="protein sequence ID" value="KAG5647986.1"/>
    <property type="molecule type" value="Genomic_DNA"/>
</dbReference>
<dbReference type="GO" id="GO:0015095">
    <property type="term" value="F:magnesium ion transmembrane transporter activity"/>
    <property type="evidence" value="ECO:0007669"/>
    <property type="project" value="InterPro"/>
</dbReference>
<dbReference type="InterPro" id="IPR008521">
    <property type="entry name" value="Mg_trans_NIPA"/>
</dbReference>
<dbReference type="Proteomes" id="UP000775547">
    <property type="component" value="Unassembled WGS sequence"/>
</dbReference>
<feature type="transmembrane region" description="Helical" evidence="5">
    <location>
        <begin position="261"/>
        <end position="281"/>
    </location>
</feature>
<organism evidence="6 7">
    <name type="scientific">Asterophora parasitica</name>
    <dbReference type="NCBI Taxonomy" id="117018"/>
    <lineage>
        <taxon>Eukaryota</taxon>
        <taxon>Fungi</taxon>
        <taxon>Dikarya</taxon>
        <taxon>Basidiomycota</taxon>
        <taxon>Agaricomycotina</taxon>
        <taxon>Agaricomycetes</taxon>
        <taxon>Agaricomycetidae</taxon>
        <taxon>Agaricales</taxon>
        <taxon>Tricholomatineae</taxon>
        <taxon>Lyophyllaceae</taxon>
        <taxon>Asterophora</taxon>
    </lineage>
</organism>
<evidence type="ECO:0000256" key="1">
    <source>
        <dbReference type="ARBA" id="ARBA00004141"/>
    </source>
</evidence>
<keyword evidence="4 5" id="KW-0472">Membrane</keyword>
<comment type="caution">
    <text evidence="6">The sequence shown here is derived from an EMBL/GenBank/DDBJ whole genome shotgun (WGS) entry which is preliminary data.</text>
</comment>
<dbReference type="AlphaFoldDB" id="A0A9P7KHQ5"/>
<evidence type="ECO:0008006" key="8">
    <source>
        <dbReference type="Google" id="ProtNLM"/>
    </source>
</evidence>
<keyword evidence="7" id="KW-1185">Reference proteome</keyword>
<sequence length="298" mass="32191">MSVSKTADPLFVVRRLWLLGFAIFISSNVIGSLIQIASLPVVILAPLGAVSLLWNAFFARLILGDVFSPWMILGTILIAGGAVLIAFFGIVPEPTRSLEDLLTLFSRPAFVVYFSILGTVVVVCLVATHITDFALSRRLSQIASPISSPSDSCSTHAMSVPSKPTTAALTTGVTTPLADAGVASERTPLLDRKSTTSSTTSSLYGKVDDADTQYINRTRLLLAISYASFSGILSGMCLLFAKSGVELLLLTFRGHNQFWRWQAWLLVLGLVVFALLQLWYLHKALILADPTLVCPCKL</sequence>
<dbReference type="Pfam" id="PF05653">
    <property type="entry name" value="Mg_trans_NIPA"/>
    <property type="match status" value="1"/>
</dbReference>
<evidence type="ECO:0000256" key="3">
    <source>
        <dbReference type="ARBA" id="ARBA00022989"/>
    </source>
</evidence>
<reference evidence="6" key="2">
    <citation type="submission" date="2021-10" db="EMBL/GenBank/DDBJ databases">
        <title>Phylogenomics reveals ancestral predisposition of the termite-cultivated fungus Termitomyces towards a domesticated lifestyle.</title>
        <authorList>
            <person name="Auxier B."/>
            <person name="Grum-Grzhimaylo A."/>
            <person name="Cardenas M.E."/>
            <person name="Lodge J.D."/>
            <person name="Laessoe T."/>
            <person name="Pedersen O."/>
            <person name="Smith M.E."/>
            <person name="Kuyper T.W."/>
            <person name="Franco-Molano E.A."/>
            <person name="Baroni T.J."/>
            <person name="Aanen D.K."/>
        </authorList>
    </citation>
    <scope>NUCLEOTIDE SEQUENCE</scope>
    <source>
        <strain evidence="6">AP01</strain>
        <tissue evidence="6">Mycelium</tissue>
    </source>
</reference>
<feature type="transmembrane region" description="Helical" evidence="5">
    <location>
        <begin position="220"/>
        <end position="241"/>
    </location>
</feature>
<dbReference type="OrthoDB" id="2504919at2759"/>
<evidence type="ECO:0000313" key="6">
    <source>
        <dbReference type="EMBL" id="KAG5647986.1"/>
    </source>
</evidence>